<dbReference type="Proteomes" id="UP001159427">
    <property type="component" value="Unassembled WGS sequence"/>
</dbReference>
<keyword evidence="5" id="KW-0645">Protease</keyword>
<feature type="non-terminal residue" evidence="7">
    <location>
        <position position="1"/>
    </location>
</feature>
<accession>A0ABN8LHK8</accession>
<keyword evidence="8" id="KW-1185">Reference proteome</keyword>
<keyword evidence="5" id="KW-0720">Serine protease</keyword>
<dbReference type="InterPro" id="IPR033116">
    <property type="entry name" value="TRYPSIN_SER"/>
</dbReference>
<comment type="caution">
    <text evidence="7">The sequence shown here is derived from an EMBL/GenBank/DDBJ whole genome shotgun (WGS) entry which is preliminary data.</text>
</comment>
<dbReference type="PROSITE" id="PS00134">
    <property type="entry name" value="TRYPSIN_HIS"/>
    <property type="match status" value="1"/>
</dbReference>
<dbReference type="PANTHER" id="PTHR24252:SF8">
    <property type="entry name" value="ACROSIN"/>
    <property type="match status" value="1"/>
</dbReference>
<dbReference type="InterPro" id="IPR009003">
    <property type="entry name" value="Peptidase_S1_PA"/>
</dbReference>
<dbReference type="PROSITE" id="PS00135">
    <property type="entry name" value="TRYPSIN_SER"/>
    <property type="match status" value="1"/>
</dbReference>
<reference evidence="7 8" key="1">
    <citation type="submission" date="2022-05" db="EMBL/GenBank/DDBJ databases">
        <authorList>
            <consortium name="Genoscope - CEA"/>
            <person name="William W."/>
        </authorList>
    </citation>
    <scope>NUCLEOTIDE SEQUENCE [LARGE SCALE GENOMIC DNA]</scope>
</reference>
<name>A0ABN8LHK8_9CNID</name>
<proteinExistence type="predicted"/>
<evidence type="ECO:0000259" key="6">
    <source>
        <dbReference type="PROSITE" id="PS50240"/>
    </source>
</evidence>
<feature type="domain" description="Peptidase S1" evidence="6">
    <location>
        <begin position="53"/>
        <end position="309"/>
    </location>
</feature>
<dbReference type="EMBL" id="CALNXI010000017">
    <property type="protein sequence ID" value="CAH3014948.1"/>
    <property type="molecule type" value="Genomic_DNA"/>
</dbReference>
<dbReference type="PROSITE" id="PS50240">
    <property type="entry name" value="TRYPSIN_DOM"/>
    <property type="match status" value="1"/>
</dbReference>
<dbReference type="InterPro" id="IPR001314">
    <property type="entry name" value="Peptidase_S1A"/>
</dbReference>
<sequence>GHTSTSCGYFVHMSFSELLCVSENDSFTFYFLPYLATCGERPKWAEEDNNKRITGGHEAKPGSWPWMTNIFITGLGEYFKCGAALISDRWVLTAAHCTIANVGPMIAPASKYPEMLKIRVGEHNMDQEEGEEQDITVKKVFLHPKWDIRNETTPNGQKILTTHDIALIELSRPVQFTSKVRSMCLDNGQLFKAGQLCYIAGWGTEKIKGPPTRILHEAALPLVSHQQCNEPQSYSGIIPEDMICAGYKQGGVDTCEGDSGGPLMCQGTGEKWYLTGVASFGQTGCGVPYKYGVYTRIVNHLQWIKEVTGMNIPQAPPNNVMPFMTEQNTWWDR</sequence>
<evidence type="ECO:0000313" key="7">
    <source>
        <dbReference type="EMBL" id="CAH3014948.1"/>
    </source>
</evidence>
<dbReference type="Pfam" id="PF00089">
    <property type="entry name" value="Trypsin"/>
    <property type="match status" value="1"/>
</dbReference>
<dbReference type="InterPro" id="IPR001254">
    <property type="entry name" value="Trypsin_dom"/>
</dbReference>
<organism evidence="7 8">
    <name type="scientific">Porites evermanni</name>
    <dbReference type="NCBI Taxonomy" id="104178"/>
    <lineage>
        <taxon>Eukaryota</taxon>
        <taxon>Metazoa</taxon>
        <taxon>Cnidaria</taxon>
        <taxon>Anthozoa</taxon>
        <taxon>Hexacorallia</taxon>
        <taxon>Scleractinia</taxon>
        <taxon>Fungiina</taxon>
        <taxon>Poritidae</taxon>
        <taxon>Porites</taxon>
    </lineage>
</organism>
<keyword evidence="4" id="KW-1015">Disulfide bond</keyword>
<dbReference type="Gene3D" id="2.40.10.10">
    <property type="entry name" value="Trypsin-like serine proteases"/>
    <property type="match status" value="1"/>
</dbReference>
<comment type="catalytic activity">
    <reaction evidence="1">
        <text>Preferential cleavage: Arg-|-Xaa, Lys-|-Xaa.</text>
        <dbReference type="EC" id="3.4.21.10"/>
    </reaction>
</comment>
<dbReference type="InterPro" id="IPR043504">
    <property type="entry name" value="Peptidase_S1_PA_chymotrypsin"/>
</dbReference>
<dbReference type="CDD" id="cd00190">
    <property type="entry name" value="Tryp_SPc"/>
    <property type="match status" value="1"/>
</dbReference>
<evidence type="ECO:0000256" key="4">
    <source>
        <dbReference type="ARBA" id="ARBA00023157"/>
    </source>
</evidence>
<dbReference type="SMART" id="SM00020">
    <property type="entry name" value="Tryp_SPc"/>
    <property type="match status" value="1"/>
</dbReference>
<evidence type="ECO:0000256" key="5">
    <source>
        <dbReference type="RuleBase" id="RU363034"/>
    </source>
</evidence>
<protein>
    <recommendedName>
        <fullName evidence="3">Acrosin</fullName>
        <ecNumber evidence="2">3.4.21.10</ecNumber>
    </recommendedName>
</protein>
<dbReference type="SUPFAM" id="SSF50494">
    <property type="entry name" value="Trypsin-like serine proteases"/>
    <property type="match status" value="1"/>
</dbReference>
<dbReference type="EC" id="3.4.21.10" evidence="2"/>
<dbReference type="PANTHER" id="PTHR24252">
    <property type="entry name" value="ACROSIN-RELATED"/>
    <property type="match status" value="1"/>
</dbReference>
<dbReference type="InterPro" id="IPR018114">
    <property type="entry name" value="TRYPSIN_HIS"/>
</dbReference>
<dbReference type="PRINTS" id="PR00722">
    <property type="entry name" value="CHYMOTRYPSIN"/>
</dbReference>
<evidence type="ECO:0000313" key="8">
    <source>
        <dbReference type="Proteomes" id="UP001159427"/>
    </source>
</evidence>
<gene>
    <name evidence="7" type="ORF">PEVE_00010012</name>
</gene>
<evidence type="ECO:0000256" key="1">
    <source>
        <dbReference type="ARBA" id="ARBA00001656"/>
    </source>
</evidence>
<keyword evidence="5" id="KW-0378">Hydrolase</keyword>
<evidence type="ECO:0000256" key="3">
    <source>
        <dbReference type="ARBA" id="ARBA00017161"/>
    </source>
</evidence>
<evidence type="ECO:0000256" key="2">
    <source>
        <dbReference type="ARBA" id="ARBA00012050"/>
    </source>
</evidence>